<evidence type="ECO:0000256" key="2">
    <source>
        <dbReference type="ARBA" id="ARBA00023043"/>
    </source>
</evidence>
<feature type="compositionally biased region" description="Low complexity" evidence="4">
    <location>
        <begin position="386"/>
        <end position="397"/>
    </location>
</feature>
<dbReference type="InterPro" id="IPR002110">
    <property type="entry name" value="Ankyrin_rpt"/>
</dbReference>
<evidence type="ECO:0008006" key="7">
    <source>
        <dbReference type="Google" id="ProtNLM"/>
    </source>
</evidence>
<keyword evidence="6" id="KW-1185">Reference proteome</keyword>
<dbReference type="PANTHER" id="PTHR24123">
    <property type="entry name" value="ANKYRIN REPEAT-CONTAINING"/>
    <property type="match status" value="1"/>
</dbReference>
<feature type="region of interest" description="Disordered" evidence="4">
    <location>
        <begin position="230"/>
        <end position="263"/>
    </location>
</feature>
<dbReference type="Proteomes" id="UP001224775">
    <property type="component" value="Unassembled WGS sequence"/>
</dbReference>
<dbReference type="Gene3D" id="1.25.40.20">
    <property type="entry name" value="Ankyrin repeat-containing domain"/>
    <property type="match status" value="1"/>
</dbReference>
<dbReference type="AlphaFoldDB" id="A0AAD8Y8V9"/>
<feature type="region of interest" description="Disordered" evidence="4">
    <location>
        <begin position="300"/>
        <end position="323"/>
    </location>
</feature>
<keyword evidence="2 3" id="KW-0040">ANK repeat</keyword>
<evidence type="ECO:0000256" key="4">
    <source>
        <dbReference type="SAM" id="MobiDB-lite"/>
    </source>
</evidence>
<keyword evidence="1" id="KW-0677">Repeat</keyword>
<reference evidence="5" key="1">
    <citation type="submission" date="2023-06" db="EMBL/GenBank/DDBJ databases">
        <title>Survivors Of The Sea: Transcriptome response of Skeletonema marinoi to long-term dormancy.</title>
        <authorList>
            <person name="Pinder M.I.M."/>
            <person name="Kourtchenko O."/>
            <person name="Robertson E.K."/>
            <person name="Larsson T."/>
            <person name="Maumus F."/>
            <person name="Osuna-Cruz C.M."/>
            <person name="Vancaester E."/>
            <person name="Stenow R."/>
            <person name="Vandepoele K."/>
            <person name="Ploug H."/>
            <person name="Bruchert V."/>
            <person name="Godhe A."/>
            <person name="Topel M."/>
        </authorList>
    </citation>
    <scope>NUCLEOTIDE SEQUENCE</scope>
    <source>
        <strain evidence="5">R05AC</strain>
    </source>
</reference>
<feature type="repeat" description="ANK" evidence="3">
    <location>
        <begin position="715"/>
        <end position="748"/>
    </location>
</feature>
<gene>
    <name evidence="5" type="ORF">QTG54_007841</name>
</gene>
<accession>A0AAD8Y8V9</accession>
<feature type="compositionally biased region" description="Polar residues" evidence="4">
    <location>
        <begin position="68"/>
        <end position="82"/>
    </location>
</feature>
<feature type="region of interest" description="Disordered" evidence="4">
    <location>
        <begin position="178"/>
        <end position="197"/>
    </location>
</feature>
<feature type="region of interest" description="Disordered" evidence="4">
    <location>
        <begin position="386"/>
        <end position="463"/>
    </location>
</feature>
<evidence type="ECO:0000313" key="6">
    <source>
        <dbReference type="Proteomes" id="UP001224775"/>
    </source>
</evidence>
<feature type="compositionally biased region" description="Polar residues" evidence="4">
    <location>
        <begin position="230"/>
        <end position="243"/>
    </location>
</feature>
<dbReference type="InterPro" id="IPR051165">
    <property type="entry name" value="Multifunctional_ANK_Repeat"/>
</dbReference>
<feature type="compositionally biased region" description="Low complexity" evidence="4">
    <location>
        <begin position="31"/>
        <end position="43"/>
    </location>
</feature>
<dbReference type="PANTHER" id="PTHR24123:SF33">
    <property type="entry name" value="PROTEIN HOS4"/>
    <property type="match status" value="1"/>
</dbReference>
<evidence type="ECO:0000256" key="1">
    <source>
        <dbReference type="ARBA" id="ARBA00022737"/>
    </source>
</evidence>
<dbReference type="SUPFAM" id="SSF48403">
    <property type="entry name" value="Ankyrin repeat"/>
    <property type="match status" value="1"/>
</dbReference>
<evidence type="ECO:0000313" key="5">
    <source>
        <dbReference type="EMBL" id="KAK1741363.1"/>
    </source>
</evidence>
<name>A0AAD8Y8V9_9STRA</name>
<dbReference type="EMBL" id="JATAAI010000013">
    <property type="protein sequence ID" value="KAK1741363.1"/>
    <property type="molecule type" value="Genomic_DNA"/>
</dbReference>
<organism evidence="5 6">
    <name type="scientific">Skeletonema marinoi</name>
    <dbReference type="NCBI Taxonomy" id="267567"/>
    <lineage>
        <taxon>Eukaryota</taxon>
        <taxon>Sar</taxon>
        <taxon>Stramenopiles</taxon>
        <taxon>Ochrophyta</taxon>
        <taxon>Bacillariophyta</taxon>
        <taxon>Coscinodiscophyceae</taxon>
        <taxon>Thalassiosirophycidae</taxon>
        <taxon>Thalassiosirales</taxon>
        <taxon>Skeletonemataceae</taxon>
        <taxon>Skeletonema</taxon>
        <taxon>Skeletonema marinoi-dohrnii complex</taxon>
    </lineage>
</organism>
<dbReference type="Pfam" id="PF12796">
    <property type="entry name" value="Ank_2"/>
    <property type="match status" value="1"/>
</dbReference>
<sequence length="816" mass="88901">MSPLPQPEQCSSVSSSSSAADSIALLVKASASIEEGQSSSSASLHDETPRRTSPLHQMTVEQERRSHMQQMSAAQRTNNAGRQQLDASILSRMVTASGPGGAAGGMPNIRVASMQEFRHASRNSLNSVPESSGLKMRSPNQLFYAPRRATASMTSNQVRATPDNPLLKMMEQRMAANKKPATAADETSSQAAVPPTNKAPAMVTMSEQQKSALNASINKWSGIGTHVASTTSLGKKCTSTSHLKTVDEKSTSKTSPILGPASSQNDLVRQLSNNSSGAQPRQPLAPSQEKLLLELIQTQQPSVDNSRVQPTPPPQSPSPMQLGSSAQDFVAQVLLQQQQQQQQQQSGVGAYAPYAPVSQRGMARSAVSLAEIDRLRQANQSVQMRQQMAMQERMSQQCLLQRQRKSSSGNVRLASSGLPNELTMRKRRSSATVDDDTVVSSRTPSITSNTSSSKIHRSDSHSCVSGSMENLRLCSSRTSRSNMHNQRFSSSGMNIRNQSFSSGLNIQNSSVSSGLNLNNQSFSNGSTPATVMRRASSKAAMKRNTSSSSWIQSMISTQESAGKAALVSASLSNGLEQHLLHPVKINAPTSPMKEEEDVMMKTIASPIQVTADEYAAPSIDRGSSSDVIIMSDLPDRIKFQNVQIDKKPIDVVKEALSSRGEDANIKPTVDMPDDFFKQCEEMYIQEAVDAVRSSDVDTLRQLAAAGKNLQCGNRFGETLIHLACRRSHQDVVAFLIKEAGVSIKVRDDFGRTPMHDACWRCSVDLKLMDLLIDSCPELLMLSDKRGHTPLDYARREHWEVLIPYLMEKKDKFRPIN</sequence>
<dbReference type="PROSITE" id="PS50088">
    <property type="entry name" value="ANK_REPEAT"/>
    <property type="match status" value="1"/>
</dbReference>
<comment type="caution">
    <text evidence="5">The sequence shown here is derived from an EMBL/GenBank/DDBJ whole genome shotgun (WGS) entry which is preliminary data.</text>
</comment>
<protein>
    <recommendedName>
        <fullName evidence="7">ANK_REP_REGION domain-containing protein</fullName>
    </recommendedName>
</protein>
<dbReference type="InterPro" id="IPR036770">
    <property type="entry name" value="Ankyrin_rpt-contain_sf"/>
</dbReference>
<feature type="compositionally biased region" description="Polar residues" evidence="4">
    <location>
        <begin position="438"/>
        <end position="450"/>
    </location>
</feature>
<evidence type="ECO:0000256" key="3">
    <source>
        <dbReference type="PROSITE-ProRule" id="PRU00023"/>
    </source>
</evidence>
<proteinExistence type="predicted"/>
<feature type="region of interest" description="Disordered" evidence="4">
    <location>
        <begin position="31"/>
        <end position="82"/>
    </location>
</feature>
<dbReference type="SMART" id="SM00248">
    <property type="entry name" value="ANK"/>
    <property type="match status" value="2"/>
</dbReference>